<evidence type="ECO:0000313" key="2">
    <source>
        <dbReference type="EMBL" id="AQQ68258.1"/>
    </source>
</evidence>
<dbReference type="EMBL" id="CP019650">
    <property type="protein sequence ID" value="AQQ68258.1"/>
    <property type="molecule type" value="Genomic_DNA"/>
</dbReference>
<gene>
    <name evidence="2" type="ORF">Mag101_11860</name>
</gene>
<sequence>MLVIGIICFALGFGLFLFATVSGRSLLKAVKNERPDLHKKYFSLFNRSYYYWGLIFGNAELEREDLPKEVLASKRRVKRRYETSFIFFFLFVALLLLEVLITSASS</sequence>
<evidence type="ECO:0000313" key="3">
    <source>
        <dbReference type="Proteomes" id="UP000188219"/>
    </source>
</evidence>
<dbReference type="STRING" id="260552.Mag101_11860"/>
<keyword evidence="1" id="KW-0812">Transmembrane</keyword>
<dbReference type="AlphaFoldDB" id="A0A1Q2M6U7"/>
<keyword evidence="3" id="KW-1185">Reference proteome</keyword>
<accession>A0A1Q2M6U7</accession>
<name>A0A1Q2M6U7_9GAMM</name>
<keyword evidence="1" id="KW-1133">Transmembrane helix</keyword>
<organism evidence="2 3">
    <name type="scientific">Microbulbifer agarilyticus</name>
    <dbReference type="NCBI Taxonomy" id="260552"/>
    <lineage>
        <taxon>Bacteria</taxon>
        <taxon>Pseudomonadati</taxon>
        <taxon>Pseudomonadota</taxon>
        <taxon>Gammaproteobacteria</taxon>
        <taxon>Cellvibrionales</taxon>
        <taxon>Microbulbiferaceae</taxon>
        <taxon>Microbulbifer</taxon>
    </lineage>
</organism>
<protein>
    <submittedName>
        <fullName evidence="2">Uncharacterized protein</fullName>
    </submittedName>
</protein>
<proteinExistence type="predicted"/>
<keyword evidence="1" id="KW-0472">Membrane</keyword>
<dbReference type="Proteomes" id="UP000188219">
    <property type="component" value="Chromosome"/>
</dbReference>
<feature type="transmembrane region" description="Helical" evidence="1">
    <location>
        <begin position="84"/>
        <end position="104"/>
    </location>
</feature>
<reference evidence="2" key="1">
    <citation type="submission" date="2017-02" db="EMBL/GenBank/DDBJ databases">
        <title>Genome of Microbulbifer agarilyticus GP101.</title>
        <authorList>
            <person name="Jung J."/>
            <person name="Bae S.S."/>
            <person name="Baek K."/>
        </authorList>
    </citation>
    <scope>NUCLEOTIDE SEQUENCE [LARGE SCALE GENOMIC DNA]</scope>
    <source>
        <strain evidence="2">GP101</strain>
    </source>
</reference>
<dbReference type="KEGG" id="maga:Mag101_11860"/>
<evidence type="ECO:0000256" key="1">
    <source>
        <dbReference type="SAM" id="Phobius"/>
    </source>
</evidence>